<evidence type="ECO:0000313" key="2">
    <source>
        <dbReference type="EMBL" id="WOI35120.1"/>
    </source>
</evidence>
<dbReference type="RefSeq" id="WP_317386873.1">
    <property type="nucleotide sequence ID" value="NZ_CP136704.1"/>
</dbReference>
<sequence>MTQTSDTGRSSRMPRWLKAVFALSLAANLAVVGLVAGAALREDRSGRSRHKAPPPPAAAEAIGAVMYRSLDRDSRRVLRDLADGQYGNIVERRIAELNALLEVIRSEPLDVTVLRARIDAQTAAINEFRGAMLEVWIAELQQMSPAERAAFADKVERHVARFRKPPPREGHKGGARD</sequence>
<feature type="transmembrane region" description="Helical" evidence="1">
    <location>
        <begin position="20"/>
        <end position="40"/>
    </location>
</feature>
<dbReference type="Proteomes" id="UP001302666">
    <property type="component" value="Chromosome"/>
</dbReference>
<accession>A0ABZ0HMA8</accession>
<reference evidence="2 3" key="1">
    <citation type="submission" date="2023-10" db="EMBL/GenBank/DDBJ databases">
        <title>Eight complete genome sequences of bacteria isolated from laboratory stock of Giant Kelp gametophytes.</title>
        <authorList>
            <person name="Tolentino B."/>
            <person name="Nuzhdin S."/>
        </authorList>
    </citation>
    <scope>NUCLEOTIDE SEQUENCE [LARGE SCALE GENOMIC DNA]</scope>
    <source>
        <strain evidence="2 3">LC.270.F.C4</strain>
    </source>
</reference>
<dbReference type="Pfam" id="PF13801">
    <property type="entry name" value="Metal_resist"/>
    <property type="match status" value="1"/>
</dbReference>
<keyword evidence="1" id="KW-0812">Transmembrane</keyword>
<gene>
    <name evidence="2" type="ORF">R1T40_10465</name>
</gene>
<dbReference type="InterPro" id="IPR025961">
    <property type="entry name" value="Metal_resist"/>
</dbReference>
<organism evidence="2 3">
    <name type="scientific">Tritonibacter scottomollicae</name>
    <name type="common">Epibacterium scottomollicae</name>
    <dbReference type="NCBI Taxonomy" id="483013"/>
    <lineage>
        <taxon>Bacteria</taxon>
        <taxon>Pseudomonadati</taxon>
        <taxon>Pseudomonadota</taxon>
        <taxon>Alphaproteobacteria</taxon>
        <taxon>Rhodobacterales</taxon>
        <taxon>Paracoccaceae</taxon>
        <taxon>Tritonibacter</taxon>
    </lineage>
</organism>
<proteinExistence type="predicted"/>
<evidence type="ECO:0000313" key="3">
    <source>
        <dbReference type="Proteomes" id="UP001302666"/>
    </source>
</evidence>
<keyword evidence="1" id="KW-0472">Membrane</keyword>
<keyword evidence="1" id="KW-1133">Transmembrane helix</keyword>
<name>A0ABZ0HMA8_TRISK</name>
<evidence type="ECO:0000256" key="1">
    <source>
        <dbReference type="SAM" id="Phobius"/>
    </source>
</evidence>
<protein>
    <submittedName>
        <fullName evidence="2">Periplasmic heavy metal sensor</fullName>
    </submittedName>
</protein>
<keyword evidence="3" id="KW-1185">Reference proteome</keyword>
<dbReference type="EMBL" id="CP136704">
    <property type="protein sequence ID" value="WOI35120.1"/>
    <property type="molecule type" value="Genomic_DNA"/>
</dbReference>